<dbReference type="InterPro" id="IPR009719">
    <property type="entry name" value="GIP1_N"/>
</dbReference>
<evidence type="ECO:0000256" key="1">
    <source>
        <dbReference type="SAM" id="MobiDB-lite"/>
    </source>
</evidence>
<feature type="compositionally biased region" description="Polar residues" evidence="1">
    <location>
        <begin position="306"/>
        <end position="322"/>
    </location>
</feature>
<dbReference type="PANTHER" id="PTHR46775:SF2">
    <property type="entry name" value="GBF-INTERACTING PROTEIN 1-LIKE"/>
    <property type="match status" value="1"/>
</dbReference>
<dbReference type="AlphaFoldDB" id="A0A438K127"/>
<dbReference type="Proteomes" id="UP000288805">
    <property type="component" value="Unassembled WGS sequence"/>
</dbReference>
<dbReference type="PANTHER" id="PTHR46775">
    <property type="entry name" value="FLOCCULATION PROTEIN (DUF1296)"/>
    <property type="match status" value="1"/>
</dbReference>
<feature type="region of interest" description="Disordered" evidence="1">
    <location>
        <begin position="571"/>
        <end position="653"/>
    </location>
</feature>
<feature type="region of interest" description="Disordered" evidence="1">
    <location>
        <begin position="937"/>
        <end position="956"/>
    </location>
</feature>
<protein>
    <submittedName>
        <fullName evidence="3">GBF-interacting protein 1-like</fullName>
    </submittedName>
</protein>
<feature type="domain" description="GBF-interacting protein 1 N-terminal" evidence="2">
    <location>
        <begin position="18"/>
        <end position="69"/>
    </location>
</feature>
<feature type="compositionally biased region" description="Low complexity" evidence="1">
    <location>
        <begin position="476"/>
        <end position="488"/>
    </location>
</feature>
<accession>A0A438K127</accession>
<feature type="domain" description="GBF-interacting protein 1 N-terminal" evidence="2">
    <location>
        <begin position="176"/>
        <end position="247"/>
    </location>
</feature>
<organism evidence="3 4">
    <name type="scientific">Vitis vinifera</name>
    <name type="common">Grape</name>
    <dbReference type="NCBI Taxonomy" id="29760"/>
    <lineage>
        <taxon>Eukaryota</taxon>
        <taxon>Viridiplantae</taxon>
        <taxon>Streptophyta</taxon>
        <taxon>Embryophyta</taxon>
        <taxon>Tracheophyta</taxon>
        <taxon>Spermatophyta</taxon>
        <taxon>Magnoliopsida</taxon>
        <taxon>eudicotyledons</taxon>
        <taxon>Gunneridae</taxon>
        <taxon>Pentapetalae</taxon>
        <taxon>rosids</taxon>
        <taxon>Vitales</taxon>
        <taxon>Vitaceae</taxon>
        <taxon>Viteae</taxon>
        <taxon>Vitis</taxon>
    </lineage>
</organism>
<evidence type="ECO:0000313" key="4">
    <source>
        <dbReference type="Proteomes" id="UP000288805"/>
    </source>
</evidence>
<evidence type="ECO:0000313" key="3">
    <source>
        <dbReference type="EMBL" id="RVX14889.1"/>
    </source>
</evidence>
<dbReference type="SUPFAM" id="SSF46934">
    <property type="entry name" value="UBA-like"/>
    <property type="match status" value="2"/>
</dbReference>
<gene>
    <name evidence="3" type="primary">GIP1L_1</name>
    <name evidence="3" type="ORF">CK203_012033</name>
</gene>
<dbReference type="InterPro" id="IPR044277">
    <property type="entry name" value="GIP1"/>
</dbReference>
<feature type="compositionally biased region" description="Polar residues" evidence="1">
    <location>
        <begin position="582"/>
        <end position="607"/>
    </location>
</feature>
<proteinExistence type="predicted"/>
<comment type="caution">
    <text evidence="3">The sequence shown here is derived from an EMBL/GenBank/DDBJ whole genome shotgun (WGS) entry which is preliminary data.</text>
</comment>
<feature type="region of interest" description="Disordered" evidence="1">
    <location>
        <begin position="476"/>
        <end position="502"/>
    </location>
</feature>
<reference evidence="3 4" key="1">
    <citation type="journal article" date="2018" name="PLoS Genet.">
        <title>Population sequencing reveals clonal diversity and ancestral inbreeding in the grapevine cultivar Chardonnay.</title>
        <authorList>
            <person name="Roach M.J."/>
            <person name="Johnson D.L."/>
            <person name="Bohlmann J."/>
            <person name="van Vuuren H.J."/>
            <person name="Jones S.J."/>
            <person name="Pretorius I.S."/>
            <person name="Schmidt S.A."/>
            <person name="Borneman A.R."/>
        </authorList>
    </citation>
    <scope>NUCLEOTIDE SEQUENCE [LARGE SCALE GENOMIC DNA]</scope>
    <source>
        <strain evidence="4">cv. Chardonnay</strain>
        <tissue evidence="3">Leaf</tissue>
    </source>
</reference>
<feature type="compositionally biased region" description="Low complexity" evidence="1">
    <location>
        <begin position="627"/>
        <end position="636"/>
    </location>
</feature>
<feature type="compositionally biased region" description="Low complexity" evidence="1">
    <location>
        <begin position="328"/>
        <end position="342"/>
    </location>
</feature>
<feature type="compositionally biased region" description="Basic and acidic residues" evidence="1">
    <location>
        <begin position="245"/>
        <end position="260"/>
    </location>
</feature>
<sequence>MGDGGGGGGEDTSSRVLIPKDARKMVQDIKEIARKHSDEDVYAMLQECAMDPNEAVQRLLYLEAMVRVEKDQVLNLVCGGLNYRGRRESCFRLRVVVVFLGFLFRVVAPAKRRPWLKELQRSKVQNGRDGSDRIISNSIPPPYRHVGHQLFPHAHRLISFSLAMGGVGGCSYRVLIPESIQRMVQHIKEIVVLHSDEDVYAMLKECFMDPNEAVQKLLDLGIWLHVPFVRVCYTFHEVKKKRDRKKESSNNRASESDRRRSGIQGRGAWTGRGNYSSHNFSHDAGFGRNAAQKENGVHPRTARGFTHSSLPLSRRAQNNATPPNVPKSSTVSSNGASSVSNGSSNHVLVPGLAAGDVNTIPKDNSVAIINKSGNGPSVLISGVECPPGTMPKHSFASVVGVKQGSSNSTSHTTPTSVSGVYSSASDSVLVPSPSSCLPDTMGTIKHEVSQSAGVETNQLPELSESLSLSTHDDSLIIDSSSNHESQSSLQFTGPSKAPDSETEVATMIAEDNSQLITESNVSVLEEATSNLHISDARHVIFRNHLQIPEALKNGLVFGSFDSSFSLGSKYANGPDVEKSPTPAESSQENIEITKGPSPSNQSVASTAQEEDYPDQPQSPPHAPENLSPPVGSVSSGAVPKHDQSKQEMLLPTGGPHFPVVQPLPNYSFGFMPPMLGSSLVQFEGPDAQAQDNSHSPNIVRGNSLVLSAPSPTPPATQPAGIMQTSIPVSPQSVPVFRPPYPPNYFPYSNYYPPFYVPPAIHQFLSHTGFPQQPPTGNVYVPTAATAAGVKLSHPQYKPGNNTGNSGHIGILPGYGSYSTSQVGYSPSSAVNAGSSTANVDLAASQLKENNIYTNRQQSEGSAVWIPAPGHDISSLQSNSLFNLSTQGQHPTFSPAQAGHGAFTGMYHPTQTMAAPPTVHSLLQQSQSMAGSVDMMGPPGSGYQPPQHAQINWNPNY</sequence>
<dbReference type="EMBL" id="QGNW01000020">
    <property type="protein sequence ID" value="RVX14889.1"/>
    <property type="molecule type" value="Genomic_DNA"/>
</dbReference>
<dbReference type="Pfam" id="PF06972">
    <property type="entry name" value="GIP1_N"/>
    <property type="match status" value="2"/>
</dbReference>
<feature type="compositionally biased region" description="Polar residues" evidence="1">
    <location>
        <begin position="946"/>
        <end position="956"/>
    </location>
</feature>
<feature type="region of interest" description="Disordered" evidence="1">
    <location>
        <begin position="240"/>
        <end position="274"/>
    </location>
</feature>
<feature type="region of interest" description="Disordered" evidence="1">
    <location>
        <begin position="293"/>
        <end position="342"/>
    </location>
</feature>
<name>A0A438K127_VITVI</name>
<evidence type="ECO:0000259" key="2">
    <source>
        <dbReference type="Pfam" id="PF06972"/>
    </source>
</evidence>
<dbReference type="InterPro" id="IPR009060">
    <property type="entry name" value="UBA-like_sf"/>
</dbReference>